<protein>
    <submittedName>
        <fullName evidence="2">Uncharacterized protein</fullName>
    </submittedName>
</protein>
<evidence type="ECO:0000313" key="2">
    <source>
        <dbReference type="EMBL" id="KAJ9598112.1"/>
    </source>
</evidence>
<evidence type="ECO:0000256" key="1">
    <source>
        <dbReference type="SAM" id="MobiDB-lite"/>
    </source>
</evidence>
<reference evidence="2" key="2">
    <citation type="submission" date="2023-05" db="EMBL/GenBank/DDBJ databases">
        <authorList>
            <person name="Fouks B."/>
        </authorList>
    </citation>
    <scope>NUCLEOTIDE SEQUENCE</scope>
    <source>
        <strain evidence="2">Stay&amp;Tobe</strain>
        <tissue evidence="2">Testes</tissue>
    </source>
</reference>
<sequence length="106" mass="11588">MKDFDFEDKSVDGLANSNSASGVCPSTVGTSLKAEDENKDLLHSQQQQHQQPPHQNLMDVVGNPQQSNRRSSEQRWSTASSVSSAGASTRSTRRSRCKSTSKASKY</sequence>
<feature type="compositionally biased region" description="Low complexity" evidence="1">
    <location>
        <begin position="77"/>
        <end position="90"/>
    </location>
</feature>
<reference evidence="2" key="1">
    <citation type="journal article" date="2023" name="IScience">
        <title>Live-bearing cockroach genome reveals convergent evolutionary mechanisms linked to viviparity in insects and beyond.</title>
        <authorList>
            <person name="Fouks B."/>
            <person name="Harrison M.C."/>
            <person name="Mikhailova A.A."/>
            <person name="Marchal E."/>
            <person name="English S."/>
            <person name="Carruthers M."/>
            <person name="Jennings E.C."/>
            <person name="Chiamaka E.L."/>
            <person name="Frigard R.A."/>
            <person name="Pippel M."/>
            <person name="Attardo G.M."/>
            <person name="Benoit J.B."/>
            <person name="Bornberg-Bauer E."/>
            <person name="Tobe S.S."/>
        </authorList>
    </citation>
    <scope>NUCLEOTIDE SEQUENCE</scope>
    <source>
        <strain evidence="2">Stay&amp;Tobe</strain>
    </source>
</reference>
<dbReference type="EMBL" id="JASPKZ010001319">
    <property type="protein sequence ID" value="KAJ9598112.1"/>
    <property type="molecule type" value="Genomic_DNA"/>
</dbReference>
<keyword evidence="3" id="KW-1185">Reference proteome</keyword>
<dbReference type="AlphaFoldDB" id="A0AAD8AHB1"/>
<organism evidence="2 3">
    <name type="scientific">Diploptera punctata</name>
    <name type="common">Pacific beetle cockroach</name>
    <dbReference type="NCBI Taxonomy" id="6984"/>
    <lineage>
        <taxon>Eukaryota</taxon>
        <taxon>Metazoa</taxon>
        <taxon>Ecdysozoa</taxon>
        <taxon>Arthropoda</taxon>
        <taxon>Hexapoda</taxon>
        <taxon>Insecta</taxon>
        <taxon>Pterygota</taxon>
        <taxon>Neoptera</taxon>
        <taxon>Polyneoptera</taxon>
        <taxon>Dictyoptera</taxon>
        <taxon>Blattodea</taxon>
        <taxon>Blaberoidea</taxon>
        <taxon>Blaberidae</taxon>
        <taxon>Diplopterinae</taxon>
        <taxon>Diploptera</taxon>
    </lineage>
</organism>
<proteinExistence type="predicted"/>
<feature type="non-terminal residue" evidence="2">
    <location>
        <position position="106"/>
    </location>
</feature>
<feature type="compositionally biased region" description="Basic and acidic residues" evidence="1">
    <location>
        <begin position="1"/>
        <end position="11"/>
    </location>
</feature>
<feature type="compositionally biased region" description="Basic residues" evidence="1">
    <location>
        <begin position="91"/>
        <end position="106"/>
    </location>
</feature>
<feature type="region of interest" description="Disordered" evidence="1">
    <location>
        <begin position="1"/>
        <end position="106"/>
    </location>
</feature>
<accession>A0AAD8AHB1</accession>
<dbReference type="Proteomes" id="UP001233999">
    <property type="component" value="Unassembled WGS sequence"/>
</dbReference>
<gene>
    <name evidence="2" type="ORF">L9F63_026784</name>
</gene>
<name>A0AAD8AHB1_DIPPU</name>
<evidence type="ECO:0000313" key="3">
    <source>
        <dbReference type="Proteomes" id="UP001233999"/>
    </source>
</evidence>
<feature type="compositionally biased region" description="Basic and acidic residues" evidence="1">
    <location>
        <begin position="33"/>
        <end position="42"/>
    </location>
</feature>
<comment type="caution">
    <text evidence="2">The sequence shown here is derived from an EMBL/GenBank/DDBJ whole genome shotgun (WGS) entry which is preliminary data.</text>
</comment>
<feature type="compositionally biased region" description="Low complexity" evidence="1">
    <location>
        <begin position="45"/>
        <end position="55"/>
    </location>
</feature>